<name>A0ABP7N294_9ACTN</name>
<feature type="domain" description="DJ-1/PfpI" evidence="2">
    <location>
        <begin position="54"/>
        <end position="225"/>
    </location>
</feature>
<dbReference type="InterPro" id="IPR002818">
    <property type="entry name" value="DJ-1/PfpI"/>
</dbReference>
<dbReference type="CDD" id="cd03139">
    <property type="entry name" value="GATase1_PfpI_2"/>
    <property type="match status" value="1"/>
</dbReference>
<feature type="region of interest" description="Disordered" evidence="1">
    <location>
        <begin position="28"/>
        <end position="49"/>
    </location>
</feature>
<evidence type="ECO:0000313" key="4">
    <source>
        <dbReference type="Proteomes" id="UP001501000"/>
    </source>
</evidence>
<evidence type="ECO:0000313" key="3">
    <source>
        <dbReference type="EMBL" id="GAA3935164.1"/>
    </source>
</evidence>
<dbReference type="PANTHER" id="PTHR43130:SF3">
    <property type="entry name" value="HTH-TYPE TRANSCRIPTIONAL REGULATOR RV1931C"/>
    <property type="match status" value="1"/>
</dbReference>
<dbReference type="Proteomes" id="UP001501000">
    <property type="component" value="Unassembled WGS sequence"/>
</dbReference>
<dbReference type="Gene3D" id="3.40.50.880">
    <property type="match status" value="1"/>
</dbReference>
<evidence type="ECO:0000256" key="1">
    <source>
        <dbReference type="SAM" id="MobiDB-lite"/>
    </source>
</evidence>
<comment type="caution">
    <text evidence="3">The sequence shown here is derived from an EMBL/GenBank/DDBJ whole genome shotgun (WGS) entry which is preliminary data.</text>
</comment>
<accession>A0ABP7N294</accession>
<proteinExistence type="predicted"/>
<sequence length="257" mass="26710">MNRVNRRTLLRTATALGAAGLATGVTTGPAAARGTAPSPATAPGRAAGSGDPLRVQVVLFPGVEELDLAAPYEVFSASDFFTDRAVDVRYVALDGPGTITAAFGTTLRVEHGWAPDEADLLVVPGGGYARRDDPGVWAEIRRGALPRALADARRPGLTVAALCTGVMLLSAAGLTRGRPCTTHHRARADLERQGGVLKRARVVDDGDLVTAGGVTSGLDLALWLVRRELGVDAALGLESMLEYEARGTVWTAGPPRG</sequence>
<dbReference type="PANTHER" id="PTHR43130">
    <property type="entry name" value="ARAC-FAMILY TRANSCRIPTIONAL REGULATOR"/>
    <property type="match status" value="1"/>
</dbReference>
<organism evidence="3 4">
    <name type="scientific">Streptomyces gulbargensis</name>
    <dbReference type="NCBI Taxonomy" id="364901"/>
    <lineage>
        <taxon>Bacteria</taxon>
        <taxon>Bacillati</taxon>
        <taxon>Actinomycetota</taxon>
        <taxon>Actinomycetes</taxon>
        <taxon>Kitasatosporales</taxon>
        <taxon>Streptomycetaceae</taxon>
        <taxon>Streptomyces</taxon>
    </lineage>
</organism>
<dbReference type="Pfam" id="PF01965">
    <property type="entry name" value="DJ-1_PfpI"/>
    <property type="match status" value="1"/>
</dbReference>
<dbReference type="InterPro" id="IPR052158">
    <property type="entry name" value="INH-QAR"/>
</dbReference>
<gene>
    <name evidence="3" type="ORF">GCM10022244_49450</name>
</gene>
<dbReference type="InterPro" id="IPR006311">
    <property type="entry name" value="TAT_signal"/>
</dbReference>
<protein>
    <recommendedName>
        <fullName evidence="2">DJ-1/PfpI domain-containing protein</fullName>
    </recommendedName>
</protein>
<dbReference type="SUPFAM" id="SSF52317">
    <property type="entry name" value="Class I glutamine amidotransferase-like"/>
    <property type="match status" value="1"/>
</dbReference>
<dbReference type="EMBL" id="BAABAJ010000021">
    <property type="protein sequence ID" value="GAA3935164.1"/>
    <property type="molecule type" value="Genomic_DNA"/>
</dbReference>
<dbReference type="InterPro" id="IPR029062">
    <property type="entry name" value="Class_I_gatase-like"/>
</dbReference>
<evidence type="ECO:0000259" key="2">
    <source>
        <dbReference type="Pfam" id="PF01965"/>
    </source>
</evidence>
<reference evidence="4" key="1">
    <citation type="journal article" date="2019" name="Int. J. Syst. Evol. Microbiol.">
        <title>The Global Catalogue of Microorganisms (GCM) 10K type strain sequencing project: providing services to taxonomists for standard genome sequencing and annotation.</title>
        <authorList>
            <consortium name="The Broad Institute Genomics Platform"/>
            <consortium name="The Broad Institute Genome Sequencing Center for Infectious Disease"/>
            <person name="Wu L."/>
            <person name="Ma J."/>
        </authorList>
    </citation>
    <scope>NUCLEOTIDE SEQUENCE [LARGE SCALE GENOMIC DNA]</scope>
    <source>
        <strain evidence="4">JCM 16956</strain>
    </source>
</reference>
<keyword evidence="4" id="KW-1185">Reference proteome</keyword>
<dbReference type="PROSITE" id="PS51318">
    <property type="entry name" value="TAT"/>
    <property type="match status" value="1"/>
</dbReference>